<feature type="transmembrane region" description="Helical" evidence="1">
    <location>
        <begin position="178"/>
        <end position="196"/>
    </location>
</feature>
<dbReference type="Proteomes" id="UP000198287">
    <property type="component" value="Unassembled WGS sequence"/>
</dbReference>
<feature type="transmembrane region" description="Helical" evidence="1">
    <location>
        <begin position="255"/>
        <end position="279"/>
    </location>
</feature>
<feature type="transmembrane region" description="Helical" evidence="1">
    <location>
        <begin position="81"/>
        <end position="104"/>
    </location>
</feature>
<feature type="transmembrane region" description="Helical" evidence="1">
    <location>
        <begin position="135"/>
        <end position="157"/>
    </location>
</feature>
<keyword evidence="1" id="KW-0472">Membrane</keyword>
<dbReference type="EMBL" id="LNIX01000023">
    <property type="protein sequence ID" value="OXA43163.1"/>
    <property type="molecule type" value="Genomic_DNA"/>
</dbReference>
<comment type="caution">
    <text evidence="2">The sequence shown here is derived from an EMBL/GenBank/DDBJ whole genome shotgun (WGS) entry which is preliminary data.</text>
</comment>
<accession>A0A226DDB8</accession>
<protein>
    <submittedName>
        <fullName evidence="2">Uncharacterized protein</fullName>
    </submittedName>
</protein>
<sequence>MAVNQMISVLDQYDKFLQVFSHPIIEWKTGQGKLVYYKNLKKSFLWCFNVIVGFGLHCLAGTFLLLLVIHGSTTLSPLPVLMVHVILLFLWCYNLSAGLALMLYGERFVDGWNLLFQKFRNVEPKGSKITQPPDLFWLAMSGMIYQFTIFPIILIAASVFLKLDPLLHLLQMANLSPFWHFLFYIAFLYVVMATHFEGCRLYALPLMMAFSFFKMLTSLITYLSCARSRWRLRYLVTEYVKLVIILEKMRRLQELFVVEFMIIGMGTTVLVTFVTIRMYNHFPLWFYSYFPVVNIFVVVFAIIGLAVGVEVKTRSEKVLRIWGVWMWVVCAGWERRIMSRRLKSLRAMEIGGALFYGRLYCLEKGIQAKYFEKVVIYTINLLLGIQKF</sequence>
<reference evidence="2 3" key="1">
    <citation type="submission" date="2015-12" db="EMBL/GenBank/DDBJ databases">
        <title>The genome of Folsomia candida.</title>
        <authorList>
            <person name="Faddeeva A."/>
            <person name="Derks M.F."/>
            <person name="Anvar Y."/>
            <person name="Smit S."/>
            <person name="Van Straalen N."/>
            <person name="Roelofs D."/>
        </authorList>
    </citation>
    <scope>NUCLEOTIDE SEQUENCE [LARGE SCALE GENOMIC DNA]</scope>
    <source>
        <strain evidence="2 3">VU population</strain>
        <tissue evidence="2">Whole body</tissue>
    </source>
</reference>
<evidence type="ECO:0000256" key="1">
    <source>
        <dbReference type="SAM" id="Phobius"/>
    </source>
</evidence>
<proteinExistence type="predicted"/>
<dbReference type="AlphaFoldDB" id="A0A226DDB8"/>
<gene>
    <name evidence="2" type="ORF">Fcan01_22077</name>
</gene>
<keyword evidence="3" id="KW-1185">Reference proteome</keyword>
<feature type="transmembrane region" description="Helical" evidence="1">
    <location>
        <begin position="285"/>
        <end position="309"/>
    </location>
</feature>
<feature type="transmembrane region" description="Helical" evidence="1">
    <location>
        <begin position="43"/>
        <end position="69"/>
    </location>
</feature>
<keyword evidence="1" id="KW-1133">Transmembrane helix</keyword>
<keyword evidence="1" id="KW-0812">Transmembrane</keyword>
<evidence type="ECO:0000313" key="2">
    <source>
        <dbReference type="EMBL" id="OXA43163.1"/>
    </source>
</evidence>
<name>A0A226DDB8_FOLCA</name>
<organism evidence="2 3">
    <name type="scientific">Folsomia candida</name>
    <name type="common">Springtail</name>
    <dbReference type="NCBI Taxonomy" id="158441"/>
    <lineage>
        <taxon>Eukaryota</taxon>
        <taxon>Metazoa</taxon>
        <taxon>Ecdysozoa</taxon>
        <taxon>Arthropoda</taxon>
        <taxon>Hexapoda</taxon>
        <taxon>Collembola</taxon>
        <taxon>Entomobryomorpha</taxon>
        <taxon>Isotomoidea</taxon>
        <taxon>Isotomidae</taxon>
        <taxon>Proisotominae</taxon>
        <taxon>Folsomia</taxon>
    </lineage>
</organism>
<evidence type="ECO:0000313" key="3">
    <source>
        <dbReference type="Proteomes" id="UP000198287"/>
    </source>
</evidence>